<dbReference type="Gene3D" id="1.10.1200.10">
    <property type="entry name" value="ACP-like"/>
    <property type="match status" value="2"/>
</dbReference>
<dbReference type="EMBL" id="JADIKF010000024">
    <property type="protein sequence ID" value="MBM7127917.1"/>
    <property type="molecule type" value="Genomic_DNA"/>
</dbReference>
<dbReference type="Pfam" id="PF13193">
    <property type="entry name" value="AMP-binding_C"/>
    <property type="match status" value="2"/>
</dbReference>
<dbReference type="PROSITE" id="PS00455">
    <property type="entry name" value="AMP_BINDING"/>
    <property type="match status" value="2"/>
</dbReference>
<dbReference type="CDD" id="cd17643">
    <property type="entry name" value="A_NRPS_Cytc1-like"/>
    <property type="match status" value="1"/>
</dbReference>
<dbReference type="Proteomes" id="UP001430193">
    <property type="component" value="Unassembled WGS sequence"/>
</dbReference>
<dbReference type="PANTHER" id="PTHR45527">
    <property type="entry name" value="NONRIBOSOMAL PEPTIDE SYNTHETASE"/>
    <property type="match status" value="1"/>
</dbReference>
<dbReference type="Gene3D" id="3.30.559.10">
    <property type="entry name" value="Chloramphenicol acetyltransferase-like domain"/>
    <property type="match status" value="1"/>
</dbReference>
<dbReference type="InterPro" id="IPR042099">
    <property type="entry name" value="ANL_N_sf"/>
</dbReference>
<dbReference type="Pfam" id="PF00501">
    <property type="entry name" value="AMP-binding"/>
    <property type="match status" value="2"/>
</dbReference>
<dbReference type="InterPro" id="IPR010071">
    <property type="entry name" value="AA_adenyl_dom"/>
</dbReference>
<dbReference type="SUPFAM" id="SSF56801">
    <property type="entry name" value="Acetyl-CoA synthetase-like"/>
    <property type="match status" value="2"/>
</dbReference>
<evidence type="ECO:0000259" key="1">
    <source>
        <dbReference type="PROSITE" id="PS50075"/>
    </source>
</evidence>
<feature type="domain" description="Carrier" evidence="1">
    <location>
        <begin position="1608"/>
        <end position="1683"/>
    </location>
</feature>
<dbReference type="SUPFAM" id="SSF52777">
    <property type="entry name" value="CoA-dependent acyltransferases"/>
    <property type="match status" value="2"/>
</dbReference>
<dbReference type="InterPro" id="IPR023213">
    <property type="entry name" value="CAT-like_dom_sf"/>
</dbReference>
<sequence>MPLRQEPCIHELFEQQVLRVPDAIAVVFGDQSLSYAQLNVQANRLAHYLIARGVRPDDRIAICMERSIELVVGLLAILKSGAAYVPLDPIYSSDRLSLILGDAKPALLLCDAPGCAALGDDALANLHVVHIDAEQPQWATWPDVDPDTKALALTSRHLAYIIYTSGSTGTPKGVMVEHAQVVRLFAATDHWFGFSEHDVWCLFHSFAFDFSVWELWGALHRGGRLVIVPHDVARNVHEFHGMVCEQGVTVLNQTPSAFRAFVDVQARGARADSLRYVIFGGEALEPSILRDWYANRSDQSPQLINMYGITETTVHVTYRALRAADVTVSGSPIGRRIPDLRIYLLDAYGQPVPRGVIGELYVGGAGVARGYLNRPELTAERFLIDPFSASSGARMYRTGDLARYLPDGGLEFLGRNDHQVKIRGFRIELGEIEARLTEHESIREAVVIAREDVPGDKRLVAYLTTVAPADELAALLRAHLSARLPDYMVPSAFVQLASLPLTPNGKLDRKALPAPGGDAYALRAYEPPQGEIEQTLAGLWEELLGIDRVGRHDNFFELGGQSLLAVQLMAQLRRLGLGTEVRALFAMPVLCDLAATLGSYREVVVPANRIDPQCTVITPDLLPLIELNQGDIDRIVARVPGGIANIQDVYALSPLQEGILFHHVLATEGDPYLLVSQMAFADRALLDRYLAAVQRVVDRHDILRTGIVWEGLSRPAQVVLKQATIPVTTVELDPQDGPIHEQLARRFDPRRHRIDLTRAPLLQLVVARDAENERWLLLELQHHLIGDHSTSEFLLAEVQAFLAGRGDALPVAQPFRNLIAQARSSLPQAEHVHFFRGMLADIDEPTTPFGLSEVRRDGSRVEEAHYELPEALNRRLRTQARRLGVNLASLCHLAWGQVVAKTSGRESVVFGTVLFGRMHGGEGADQAMGLFINTLPLRLDLDGTDVVASVRATHARLAELLRHEHASLALAQRCSGVAAAAPLFSALLNYVHNSLPPSAQTSWQGQGIERLSFEERTNYPFTLIVEDSGDALGLIAQIVQPVSAARVCRFVHRALEQLVDALESAPHTPVRQLDVLPPEERSSLLTTWNRTDATYPQDRCMHQLFERQVQSTPEAVAIVCGDRSLTYAQLNAQANRLAHHLIALGTQPDDRIAICVERRIPMVAGLLAVLKAGAAYVPLDPAYPSERLASILRDAQPRLLLGDARGRQALGEEALASLLVFDPDAGQPEWMTRPDVDPDAEALGLKAGHLAYIIYTSGSTGVPKGVMIEHAQAVNFLHWSGDAFAPKQFAQTLFSTSINFDLSVYECFAPLAWGGTIFLADNALALMQKPLEVSLINTVPSAIGALLDVEAVPPAVRTINLAGEPLKTALAEKIFANTSVMQICNLYGPSETTTYSTWSCMRRGGPVTESIGRPIANTRIYLLDAHGQPVPLGVVGELYIGGAGVARGYLNRPDLTAERFLDDPYSPHADARMYRTGDLARYLPDGNLEFLGRNDHQVKIRGFRIELGEIEARLAEHPQVREAVVLAREDVPGDKRLVAYVTVNDAGSEASKLIASLRAYLSSRLPDYMQPSAFVALATLPLTPNGKLDRGAFPAPDHEAYALHAYEPPQGEVEEELAAIWEELLGVDRIGRHDDFFESGGHSILAMRLLNYVENAFDITVNLSTLFGNSKLSAFAEQVLLASISQEFEADELQELMDTKN</sequence>
<dbReference type="InterPro" id="IPR001242">
    <property type="entry name" value="Condensation_dom"/>
</dbReference>
<dbReference type="Pfam" id="PF00668">
    <property type="entry name" value="Condensation"/>
    <property type="match status" value="1"/>
</dbReference>
<dbReference type="NCBIfam" id="NF003417">
    <property type="entry name" value="PRK04813.1"/>
    <property type="match status" value="2"/>
</dbReference>
<dbReference type="CDD" id="cd19544">
    <property type="entry name" value="E-C_NRPS"/>
    <property type="match status" value="1"/>
</dbReference>
<dbReference type="InterPro" id="IPR025110">
    <property type="entry name" value="AMP-bd_C"/>
</dbReference>
<dbReference type="NCBIfam" id="TIGR01733">
    <property type="entry name" value="AA-adenyl-dom"/>
    <property type="match status" value="2"/>
</dbReference>
<dbReference type="InterPro" id="IPR020845">
    <property type="entry name" value="AMP-binding_CS"/>
</dbReference>
<dbReference type="Pfam" id="PF00550">
    <property type="entry name" value="PP-binding"/>
    <property type="match status" value="2"/>
</dbReference>
<reference evidence="2" key="1">
    <citation type="submission" date="2020-10" db="EMBL/GenBank/DDBJ databases">
        <title>Phylogeny of dyella-like bacteria.</title>
        <authorList>
            <person name="Fu J."/>
        </authorList>
    </citation>
    <scope>NUCLEOTIDE SEQUENCE</scope>
    <source>
        <strain evidence="2">DHON07</strain>
    </source>
</reference>
<name>A0ABS2KAV3_9GAMM</name>
<dbReference type="Gene3D" id="3.30.300.30">
    <property type="match status" value="2"/>
</dbReference>
<comment type="caution">
    <text evidence="2">The sequence shown here is derived from an EMBL/GenBank/DDBJ whole genome shotgun (WGS) entry which is preliminary data.</text>
</comment>
<dbReference type="PANTHER" id="PTHR45527:SF14">
    <property type="entry name" value="PLIPASTATIN SYNTHASE SUBUNIT B"/>
    <property type="match status" value="1"/>
</dbReference>
<feature type="domain" description="Carrier" evidence="1">
    <location>
        <begin position="527"/>
        <end position="601"/>
    </location>
</feature>
<accession>A0ABS2KAV3</accession>
<dbReference type="Gene3D" id="3.40.50.12780">
    <property type="entry name" value="N-terminal domain of ligase-like"/>
    <property type="match status" value="2"/>
</dbReference>
<protein>
    <submittedName>
        <fullName evidence="2">Amino acid adenylation domain-containing protein</fullName>
    </submittedName>
</protein>
<dbReference type="InterPro" id="IPR000873">
    <property type="entry name" value="AMP-dep_synth/lig_dom"/>
</dbReference>
<dbReference type="PROSITE" id="PS50075">
    <property type="entry name" value="CARRIER"/>
    <property type="match status" value="2"/>
</dbReference>
<dbReference type="Gene3D" id="3.30.559.30">
    <property type="entry name" value="Nonribosomal peptide synthetase, condensation domain"/>
    <property type="match status" value="1"/>
</dbReference>
<keyword evidence="3" id="KW-1185">Reference proteome</keyword>
<organism evidence="2 3">
    <name type="scientific">Dyella mobilis</name>
    <dbReference type="NCBI Taxonomy" id="1849582"/>
    <lineage>
        <taxon>Bacteria</taxon>
        <taxon>Pseudomonadati</taxon>
        <taxon>Pseudomonadota</taxon>
        <taxon>Gammaproteobacteria</taxon>
        <taxon>Lysobacterales</taxon>
        <taxon>Rhodanobacteraceae</taxon>
        <taxon>Dyella</taxon>
    </lineage>
</organism>
<evidence type="ECO:0000313" key="3">
    <source>
        <dbReference type="Proteomes" id="UP001430193"/>
    </source>
</evidence>
<evidence type="ECO:0000313" key="2">
    <source>
        <dbReference type="EMBL" id="MBM7127917.1"/>
    </source>
</evidence>
<dbReference type="InterPro" id="IPR036736">
    <property type="entry name" value="ACP-like_sf"/>
</dbReference>
<dbReference type="InterPro" id="IPR009081">
    <property type="entry name" value="PP-bd_ACP"/>
</dbReference>
<dbReference type="InterPro" id="IPR045851">
    <property type="entry name" value="AMP-bd_C_sf"/>
</dbReference>
<dbReference type="SUPFAM" id="SSF47336">
    <property type="entry name" value="ACP-like"/>
    <property type="match status" value="2"/>
</dbReference>
<proteinExistence type="predicted"/>
<gene>
    <name evidence="2" type="ORF">ISS99_00140</name>
</gene>